<dbReference type="SUPFAM" id="SSF52266">
    <property type="entry name" value="SGNH hydrolase"/>
    <property type="match status" value="1"/>
</dbReference>
<organism evidence="5 6">
    <name type="scientific">Mytilus galloprovincialis</name>
    <name type="common">Mediterranean mussel</name>
    <dbReference type="NCBI Taxonomy" id="29158"/>
    <lineage>
        <taxon>Eukaryota</taxon>
        <taxon>Metazoa</taxon>
        <taxon>Spiralia</taxon>
        <taxon>Lophotrochozoa</taxon>
        <taxon>Mollusca</taxon>
        <taxon>Bivalvia</taxon>
        <taxon>Autobranchia</taxon>
        <taxon>Pteriomorphia</taxon>
        <taxon>Mytilida</taxon>
        <taxon>Mytiloidea</taxon>
        <taxon>Mytilidae</taxon>
        <taxon>Mytilinae</taxon>
        <taxon>Mytilus</taxon>
    </lineage>
</organism>
<evidence type="ECO:0000256" key="2">
    <source>
        <dbReference type="SAM" id="MobiDB-lite"/>
    </source>
</evidence>
<feature type="domain" description="SGNH hydrolase-type esterase" evidence="3">
    <location>
        <begin position="373"/>
        <end position="521"/>
    </location>
</feature>
<dbReference type="OrthoDB" id="5870588at2759"/>
<evidence type="ECO:0008006" key="7">
    <source>
        <dbReference type="Google" id="ProtNLM"/>
    </source>
</evidence>
<keyword evidence="1" id="KW-0677">Repeat</keyword>
<dbReference type="Gene3D" id="1.10.10.10">
    <property type="entry name" value="Winged helix-like DNA-binding domain superfamily/Winged helix DNA-binding domain"/>
    <property type="match status" value="1"/>
</dbReference>
<feature type="region of interest" description="Disordered" evidence="2">
    <location>
        <begin position="551"/>
        <end position="572"/>
    </location>
</feature>
<sequence length="572" mass="64921">MDNLRQYIFAIAKQQENWGIKVPVKWIPFGNKIEELRLEGKTVVTVDELSEINKSLPSPLSSTKELISFLLLHHDIGNIIFFEDIGDSVIIYPQWFANALRCVIGAKSFKAPSMHMFWEQYEQTGFLQKKLIELVFKETKTSLSEFKEDIFNVMEKYDILVRANMYNNDFNYLIPCMVRTSGWDINDTISEEEQNSIRVSKASVEVLTDILYDFANTSAYPITKSRNECDITYLYGELRRQGLGQHLPSCGRWGGNNWPCERIAINVGDDIERIRLNINRLQHTSHFEMSNFEFTDRWTKLNAFAKRFDVRLKPATFYEDRLLGLQNYLGRKRDFQNIQTKETKGIEDTYAIPKSKILILGASNGKRLGDFSPDVINASVSGASFENIDELLNHALSVMDDTDASVEKVVICLGTNDITRNRSDPDEVNVNATSAVNCVKSRFPNAKIGLCTIIPRKGKGQSILKLNETTQSVNNFLAKLSKKDSSVSLIDTFSIFCQNCNAVRPLYDINDPSGVHISDKGVDKYIVELSSFFGNTRVVEAIVHTPALRKRNLSSNTTPSSTEKQGKHHKSI</sequence>
<dbReference type="CDD" id="cd00229">
    <property type="entry name" value="SGNH_hydrolase"/>
    <property type="match status" value="1"/>
</dbReference>
<dbReference type="InterPro" id="IPR036388">
    <property type="entry name" value="WH-like_DNA-bd_sf"/>
</dbReference>
<dbReference type="EMBL" id="UYJE01009295">
    <property type="protein sequence ID" value="VDI72124.1"/>
    <property type="molecule type" value="Genomic_DNA"/>
</dbReference>
<accession>A0A8B6H0Z7</accession>
<evidence type="ECO:0000259" key="3">
    <source>
        <dbReference type="Pfam" id="PF13472"/>
    </source>
</evidence>
<evidence type="ECO:0000256" key="1">
    <source>
        <dbReference type="ARBA" id="ARBA00022737"/>
    </source>
</evidence>
<proteinExistence type="predicted"/>
<feature type="domain" description="COR" evidence="4">
    <location>
        <begin position="23"/>
        <end position="177"/>
    </location>
</feature>
<dbReference type="InterPro" id="IPR013830">
    <property type="entry name" value="SGNH_hydro"/>
</dbReference>
<dbReference type="InterPro" id="IPR036514">
    <property type="entry name" value="SGNH_hydro_sf"/>
</dbReference>
<name>A0A8B6H0Z7_MYTGA</name>
<dbReference type="Proteomes" id="UP000596742">
    <property type="component" value="Unassembled WGS sequence"/>
</dbReference>
<gene>
    <name evidence="5" type="ORF">MGAL_10B009839</name>
</gene>
<comment type="caution">
    <text evidence="5">The sequence shown here is derived from an EMBL/GenBank/DDBJ whole genome shotgun (WGS) entry which is preliminary data.</text>
</comment>
<protein>
    <recommendedName>
        <fullName evidence="7">SGNH hydrolase-type esterase domain-containing protein</fullName>
    </recommendedName>
</protein>
<reference evidence="5" key="1">
    <citation type="submission" date="2018-11" db="EMBL/GenBank/DDBJ databases">
        <authorList>
            <person name="Alioto T."/>
            <person name="Alioto T."/>
        </authorList>
    </citation>
    <scope>NUCLEOTIDE SEQUENCE</scope>
</reference>
<dbReference type="InterPro" id="IPR032171">
    <property type="entry name" value="COR-A"/>
</dbReference>
<feature type="compositionally biased region" description="Polar residues" evidence="2">
    <location>
        <begin position="553"/>
        <end position="563"/>
    </location>
</feature>
<evidence type="ECO:0000259" key="4">
    <source>
        <dbReference type="Pfam" id="PF16095"/>
    </source>
</evidence>
<keyword evidence="6" id="KW-1185">Reference proteome</keyword>
<dbReference type="AlphaFoldDB" id="A0A8B6H0Z7"/>
<evidence type="ECO:0000313" key="6">
    <source>
        <dbReference type="Proteomes" id="UP000596742"/>
    </source>
</evidence>
<dbReference type="Pfam" id="PF13472">
    <property type="entry name" value="Lipase_GDSL_2"/>
    <property type="match status" value="1"/>
</dbReference>
<dbReference type="Gene3D" id="3.40.50.1110">
    <property type="entry name" value="SGNH hydrolase"/>
    <property type="match status" value="1"/>
</dbReference>
<dbReference type="Pfam" id="PF16095">
    <property type="entry name" value="COR-A"/>
    <property type="match status" value="1"/>
</dbReference>
<evidence type="ECO:0000313" key="5">
    <source>
        <dbReference type="EMBL" id="VDI72124.1"/>
    </source>
</evidence>